<dbReference type="FunFam" id="3.40.140.10:FF:000005">
    <property type="entry name" value="tRNA-specific adenosine deaminase"/>
    <property type="match status" value="1"/>
</dbReference>
<dbReference type="GO" id="GO:0052717">
    <property type="term" value="F:tRNA-specific adenosine-34 deaminase activity"/>
    <property type="evidence" value="ECO:0007669"/>
    <property type="project" value="UniProtKB-UniRule"/>
</dbReference>
<dbReference type="EC" id="3.5.4.33" evidence="7"/>
<feature type="binding site" evidence="7">
    <location>
        <position position="57"/>
    </location>
    <ligand>
        <name>Zn(2+)</name>
        <dbReference type="ChEBI" id="CHEBI:29105"/>
        <note>catalytic</note>
    </ligand>
</feature>
<dbReference type="PANTHER" id="PTHR11079:SF202">
    <property type="entry name" value="TRNA-SPECIFIC ADENOSINE DEAMINASE"/>
    <property type="match status" value="1"/>
</dbReference>
<dbReference type="Proteomes" id="UP000525298">
    <property type="component" value="Unassembled WGS sequence"/>
</dbReference>
<sequence>MDPRDRDNQFMDAAIEQAQKAEACGEVPVGVVVVANNGGILASAFNQSITMADPTAHAEILAIRSAARRTGNYRLLNTCLYVTVEPCPMCMGAAIHARIGRVVFGAFDPKWGAAGSLYDFAGDRRLNHHPEIVAGVRKQACRRLLIDFFAARRGKNSL</sequence>
<accession>A0A7W0HJY1</accession>
<dbReference type="AlphaFoldDB" id="A0A7W0HJY1"/>
<evidence type="ECO:0000313" key="9">
    <source>
        <dbReference type="EMBL" id="MBA2880670.1"/>
    </source>
</evidence>
<evidence type="ECO:0000256" key="6">
    <source>
        <dbReference type="ARBA" id="ARBA00048045"/>
    </source>
</evidence>
<evidence type="ECO:0000256" key="1">
    <source>
        <dbReference type="ARBA" id="ARBA00011738"/>
    </source>
</evidence>
<evidence type="ECO:0000256" key="2">
    <source>
        <dbReference type="ARBA" id="ARBA00022694"/>
    </source>
</evidence>
<dbReference type="EMBL" id="JACDUS010000002">
    <property type="protein sequence ID" value="MBA2880670.1"/>
    <property type="molecule type" value="Genomic_DNA"/>
</dbReference>
<reference evidence="9 10" key="1">
    <citation type="submission" date="2020-07" db="EMBL/GenBank/DDBJ databases">
        <title>Genomic Encyclopedia of Type Strains, Phase IV (KMG-IV): sequencing the most valuable type-strain genomes for metagenomic binning, comparative biology and taxonomic classification.</title>
        <authorList>
            <person name="Goeker M."/>
        </authorList>
    </citation>
    <scope>NUCLEOTIDE SEQUENCE [LARGE SCALE GENOMIC DNA]</scope>
    <source>
        <strain evidence="9 10">DSM 17721</strain>
    </source>
</reference>
<proteinExistence type="inferred from homology"/>
<dbReference type="PANTHER" id="PTHR11079">
    <property type="entry name" value="CYTOSINE DEAMINASE FAMILY MEMBER"/>
    <property type="match status" value="1"/>
</dbReference>
<dbReference type="CDD" id="cd01285">
    <property type="entry name" value="nucleoside_deaminase"/>
    <property type="match status" value="1"/>
</dbReference>
<feature type="binding site" evidence="7">
    <location>
        <position position="90"/>
    </location>
    <ligand>
        <name>Zn(2+)</name>
        <dbReference type="ChEBI" id="CHEBI:29105"/>
        <note>catalytic</note>
    </ligand>
</feature>
<dbReference type="InterPro" id="IPR016193">
    <property type="entry name" value="Cytidine_deaminase-like"/>
</dbReference>
<dbReference type="Gene3D" id="3.40.140.10">
    <property type="entry name" value="Cytidine Deaminase, domain 2"/>
    <property type="match status" value="1"/>
</dbReference>
<evidence type="ECO:0000256" key="4">
    <source>
        <dbReference type="ARBA" id="ARBA00022801"/>
    </source>
</evidence>
<dbReference type="GO" id="GO:0008270">
    <property type="term" value="F:zinc ion binding"/>
    <property type="evidence" value="ECO:0007669"/>
    <property type="project" value="UniProtKB-UniRule"/>
</dbReference>
<feature type="domain" description="CMP/dCMP-type deaminase" evidence="8">
    <location>
        <begin position="5"/>
        <end position="125"/>
    </location>
</feature>
<keyword evidence="5 7" id="KW-0862">Zinc</keyword>
<feature type="binding site" evidence="7">
    <location>
        <position position="87"/>
    </location>
    <ligand>
        <name>Zn(2+)</name>
        <dbReference type="ChEBI" id="CHEBI:29105"/>
        <note>catalytic</note>
    </ligand>
</feature>
<organism evidence="9 10">
    <name type="scientific">Desulfosalsimonas propionicica</name>
    <dbReference type="NCBI Taxonomy" id="332175"/>
    <lineage>
        <taxon>Bacteria</taxon>
        <taxon>Pseudomonadati</taxon>
        <taxon>Thermodesulfobacteriota</taxon>
        <taxon>Desulfobacteria</taxon>
        <taxon>Desulfobacterales</taxon>
        <taxon>Desulfosalsimonadaceae</taxon>
        <taxon>Desulfosalsimonas</taxon>
    </lineage>
</organism>
<dbReference type="GO" id="GO:0002100">
    <property type="term" value="P:tRNA wobble adenosine to inosine editing"/>
    <property type="evidence" value="ECO:0007669"/>
    <property type="project" value="UniProtKB-UniRule"/>
</dbReference>
<dbReference type="SUPFAM" id="SSF53927">
    <property type="entry name" value="Cytidine deaminase-like"/>
    <property type="match status" value="1"/>
</dbReference>
<comment type="subunit">
    <text evidence="1 7">Homodimer.</text>
</comment>
<evidence type="ECO:0000256" key="3">
    <source>
        <dbReference type="ARBA" id="ARBA00022723"/>
    </source>
</evidence>
<gene>
    <name evidence="7" type="primary">tadA</name>
    <name evidence="9" type="ORF">HNR65_000988</name>
</gene>
<comment type="cofactor">
    <cofactor evidence="7">
        <name>Zn(2+)</name>
        <dbReference type="ChEBI" id="CHEBI:29105"/>
    </cofactor>
    <text evidence="7">Binds 1 zinc ion per subunit.</text>
</comment>
<comment type="function">
    <text evidence="7">Catalyzes the deamination of adenosine to inosine at the wobble position 34 of tRNA(Arg2).</text>
</comment>
<dbReference type="RefSeq" id="WP_232364655.1">
    <property type="nucleotide sequence ID" value="NZ_JACDUS010000002.1"/>
</dbReference>
<name>A0A7W0HJY1_9BACT</name>
<evidence type="ECO:0000313" key="10">
    <source>
        <dbReference type="Proteomes" id="UP000525298"/>
    </source>
</evidence>
<keyword evidence="3 7" id="KW-0479">Metal-binding</keyword>
<feature type="active site" description="Proton donor" evidence="7">
    <location>
        <position position="59"/>
    </location>
</feature>
<evidence type="ECO:0000256" key="5">
    <source>
        <dbReference type="ARBA" id="ARBA00022833"/>
    </source>
</evidence>
<comment type="caution">
    <text evidence="9">The sequence shown here is derived from an EMBL/GenBank/DDBJ whole genome shotgun (WGS) entry which is preliminary data.</text>
</comment>
<evidence type="ECO:0000256" key="7">
    <source>
        <dbReference type="HAMAP-Rule" id="MF_00972"/>
    </source>
</evidence>
<keyword evidence="2 7" id="KW-0819">tRNA processing</keyword>
<dbReference type="InterPro" id="IPR002125">
    <property type="entry name" value="CMP_dCMP_dom"/>
</dbReference>
<dbReference type="NCBIfam" id="NF008113">
    <property type="entry name" value="PRK10860.1"/>
    <property type="match status" value="1"/>
</dbReference>
<comment type="similarity">
    <text evidence="7">Belongs to the cytidine and deoxycytidylate deaminase family.</text>
</comment>
<keyword evidence="4 7" id="KW-0378">Hydrolase</keyword>
<dbReference type="InterPro" id="IPR028883">
    <property type="entry name" value="tRNA_aden_deaminase"/>
</dbReference>
<dbReference type="Pfam" id="PF00383">
    <property type="entry name" value="dCMP_cyt_deam_1"/>
    <property type="match status" value="1"/>
</dbReference>
<comment type="catalytic activity">
    <reaction evidence="6 7">
        <text>adenosine(34) in tRNA + H2O + H(+) = inosine(34) in tRNA + NH4(+)</text>
        <dbReference type="Rhea" id="RHEA:43168"/>
        <dbReference type="Rhea" id="RHEA-COMP:10373"/>
        <dbReference type="Rhea" id="RHEA-COMP:10374"/>
        <dbReference type="ChEBI" id="CHEBI:15377"/>
        <dbReference type="ChEBI" id="CHEBI:15378"/>
        <dbReference type="ChEBI" id="CHEBI:28938"/>
        <dbReference type="ChEBI" id="CHEBI:74411"/>
        <dbReference type="ChEBI" id="CHEBI:82852"/>
        <dbReference type="EC" id="3.5.4.33"/>
    </reaction>
</comment>
<evidence type="ECO:0000259" key="8">
    <source>
        <dbReference type="PROSITE" id="PS51747"/>
    </source>
</evidence>
<protein>
    <recommendedName>
        <fullName evidence="7">tRNA-specific adenosine deaminase</fullName>
        <ecNumber evidence="7">3.5.4.33</ecNumber>
    </recommendedName>
</protein>
<dbReference type="HAMAP" id="MF_00972">
    <property type="entry name" value="tRNA_aden_deaminase"/>
    <property type="match status" value="1"/>
</dbReference>
<keyword evidence="10" id="KW-1185">Reference proteome</keyword>
<dbReference type="PROSITE" id="PS51747">
    <property type="entry name" value="CYT_DCMP_DEAMINASES_2"/>
    <property type="match status" value="1"/>
</dbReference>